<feature type="transmembrane region" description="Helical" evidence="1">
    <location>
        <begin position="336"/>
        <end position="358"/>
    </location>
</feature>
<keyword evidence="5" id="KW-1185">Reference proteome</keyword>
<proteinExistence type="predicted"/>
<dbReference type="GO" id="GO:0005783">
    <property type="term" value="C:endoplasmic reticulum"/>
    <property type="evidence" value="ECO:0007669"/>
    <property type="project" value="TreeGrafter"/>
</dbReference>
<evidence type="ECO:0000313" key="5">
    <source>
        <dbReference type="Proteomes" id="UP000076881"/>
    </source>
</evidence>
<keyword evidence="2" id="KW-0732">Signal</keyword>
<dbReference type="PANTHER" id="PTHR36853:SF1">
    <property type="entry name" value="DUF3844 DOMAIN-CONTAINING PROTEIN"/>
    <property type="match status" value="1"/>
</dbReference>
<protein>
    <recommendedName>
        <fullName evidence="3">Vacuolar sorting protein Vps3844 C-terminal domain-containing protein</fullName>
    </recommendedName>
</protein>
<name>A0A168K636_CORDF</name>
<dbReference type="STRING" id="1081108.A0A168K636"/>
<evidence type="ECO:0000256" key="1">
    <source>
        <dbReference type="SAM" id="Phobius"/>
    </source>
</evidence>
<gene>
    <name evidence="4" type="ORF">LEL_00815</name>
</gene>
<accession>A0A168K636</accession>
<keyword evidence="1" id="KW-0812">Transmembrane</keyword>
<feature type="domain" description="Vacuolar sorting protein Vps3844 C-terminal" evidence="3">
    <location>
        <begin position="267"/>
        <end position="371"/>
    </location>
</feature>
<feature type="chain" id="PRO_5007898307" description="Vacuolar sorting protein Vps3844 C-terminal domain-containing protein" evidence="2">
    <location>
        <begin position="18"/>
        <end position="377"/>
    </location>
</feature>
<sequence>MKFTAGIVAALASCAAAATTTGQAFTFPRDESASTASLGRSLARLVFLQRLANPGEGPTVGDIPEDVGADEAIATLNKFASSSDALFTAESTAKRLLVMIDGMTAQQIKDAGKALGQDVAFTISDLPSSTANRDLFEIDAFNAGATKQHSCSLSEIVQMKDDKCWGESSTAARYNVAEKPDSMKSILDALRSIPKLAKTGSIEATVVLLPDTSANAKPSWSDKPQELRRRQAEQVISSNHKAAPVSVTHPAASSSTLHALKKAVPSCFNSNETCIAGTDNCSGHGICVNKYGAIPENPKEGEVCFVCLCKPTHNNNSGPTHWGGASCGKQDVSVPFWLFFGFTIGIIAVVWMSISLLFSVGEEKLPGVIGAGVSRSK</sequence>
<dbReference type="Proteomes" id="UP000076881">
    <property type="component" value="Unassembled WGS sequence"/>
</dbReference>
<feature type="signal peptide" evidence="2">
    <location>
        <begin position="1"/>
        <end position="17"/>
    </location>
</feature>
<dbReference type="InterPro" id="IPR024382">
    <property type="entry name" value="Vps3844_C"/>
</dbReference>
<dbReference type="AlphaFoldDB" id="A0A168K636"/>
<keyword evidence="1" id="KW-1133">Transmembrane helix</keyword>
<dbReference type="OrthoDB" id="5583277at2759"/>
<dbReference type="EMBL" id="AZHF01000001">
    <property type="protein sequence ID" value="OAA81270.1"/>
    <property type="molecule type" value="Genomic_DNA"/>
</dbReference>
<evidence type="ECO:0000313" key="4">
    <source>
        <dbReference type="EMBL" id="OAA81270.1"/>
    </source>
</evidence>
<dbReference type="InterPro" id="IPR053065">
    <property type="entry name" value="Archenteron_Induction-Rel"/>
</dbReference>
<dbReference type="Pfam" id="PF12955">
    <property type="entry name" value="Vps3844_C"/>
    <property type="match status" value="1"/>
</dbReference>
<keyword evidence="1" id="KW-0472">Membrane</keyword>
<dbReference type="PANTHER" id="PTHR36853">
    <property type="entry name" value="EXPRESSED PROTEIN"/>
    <property type="match status" value="1"/>
</dbReference>
<organism evidence="4 5">
    <name type="scientific">Akanthomyces lecanii RCEF 1005</name>
    <dbReference type="NCBI Taxonomy" id="1081108"/>
    <lineage>
        <taxon>Eukaryota</taxon>
        <taxon>Fungi</taxon>
        <taxon>Dikarya</taxon>
        <taxon>Ascomycota</taxon>
        <taxon>Pezizomycotina</taxon>
        <taxon>Sordariomycetes</taxon>
        <taxon>Hypocreomycetidae</taxon>
        <taxon>Hypocreales</taxon>
        <taxon>Cordycipitaceae</taxon>
        <taxon>Akanthomyces</taxon>
        <taxon>Cordyceps confragosa</taxon>
    </lineage>
</organism>
<reference evidence="4 5" key="1">
    <citation type="journal article" date="2016" name="Genome Biol. Evol.">
        <title>Divergent and convergent evolution of fungal pathogenicity.</title>
        <authorList>
            <person name="Shang Y."/>
            <person name="Xiao G."/>
            <person name="Zheng P."/>
            <person name="Cen K."/>
            <person name="Zhan S."/>
            <person name="Wang C."/>
        </authorList>
    </citation>
    <scope>NUCLEOTIDE SEQUENCE [LARGE SCALE GENOMIC DNA]</scope>
    <source>
        <strain evidence="4 5">RCEF 1005</strain>
    </source>
</reference>
<evidence type="ECO:0000256" key="2">
    <source>
        <dbReference type="SAM" id="SignalP"/>
    </source>
</evidence>
<evidence type="ECO:0000259" key="3">
    <source>
        <dbReference type="Pfam" id="PF12955"/>
    </source>
</evidence>
<comment type="caution">
    <text evidence="4">The sequence shown here is derived from an EMBL/GenBank/DDBJ whole genome shotgun (WGS) entry which is preliminary data.</text>
</comment>